<dbReference type="InterPro" id="IPR001254">
    <property type="entry name" value="Trypsin_dom"/>
</dbReference>
<organism evidence="6">
    <name type="scientific">Dolopus genitalis</name>
    <name type="common">Giant Australian assassin fly</name>
    <name type="synonym">Asilus genitalis</name>
    <dbReference type="NCBI Taxonomy" id="2488630"/>
    <lineage>
        <taxon>Eukaryota</taxon>
        <taxon>Metazoa</taxon>
        <taxon>Ecdysozoa</taxon>
        <taxon>Arthropoda</taxon>
        <taxon>Hexapoda</taxon>
        <taxon>Insecta</taxon>
        <taxon>Pterygota</taxon>
        <taxon>Neoptera</taxon>
        <taxon>Endopterygota</taxon>
        <taxon>Diptera</taxon>
        <taxon>Brachycera</taxon>
        <taxon>Muscomorpha</taxon>
        <taxon>Asiloidea</taxon>
        <taxon>Asilidae</taxon>
        <taxon>Asilinae</taxon>
        <taxon>Dolopus</taxon>
    </lineage>
</organism>
<dbReference type="AlphaFoldDB" id="A0A3G5BIH3"/>
<evidence type="ECO:0000259" key="5">
    <source>
        <dbReference type="PROSITE" id="PS50240"/>
    </source>
</evidence>
<evidence type="ECO:0000256" key="3">
    <source>
        <dbReference type="RuleBase" id="RU363034"/>
    </source>
</evidence>
<dbReference type="PROSITE" id="PS00135">
    <property type="entry name" value="TRYPSIN_SER"/>
    <property type="match status" value="1"/>
</dbReference>
<evidence type="ECO:0000256" key="1">
    <source>
        <dbReference type="ARBA" id="ARBA00023157"/>
    </source>
</evidence>
<dbReference type="PRINTS" id="PR00722">
    <property type="entry name" value="CHYMOTRYPSIN"/>
</dbReference>
<feature type="chain" id="PRO_5017951970" evidence="4">
    <location>
        <begin position="17"/>
        <end position="276"/>
    </location>
</feature>
<dbReference type="EMBL" id="MK075179">
    <property type="protein sequence ID" value="AYV99582.1"/>
    <property type="molecule type" value="mRNA"/>
</dbReference>
<dbReference type="Gene3D" id="2.40.10.10">
    <property type="entry name" value="Trypsin-like serine proteases"/>
    <property type="match status" value="1"/>
</dbReference>
<evidence type="ECO:0000256" key="4">
    <source>
        <dbReference type="SAM" id="SignalP"/>
    </source>
</evidence>
<dbReference type="PANTHER" id="PTHR24256">
    <property type="entry name" value="TRYPTASE-RELATED"/>
    <property type="match status" value="1"/>
</dbReference>
<keyword evidence="4" id="KW-0732">Signal</keyword>
<feature type="domain" description="Peptidase S1" evidence="5">
    <location>
        <begin position="29"/>
        <end position="271"/>
    </location>
</feature>
<dbReference type="CDD" id="cd00190">
    <property type="entry name" value="Tryp_SPc"/>
    <property type="match status" value="1"/>
</dbReference>
<keyword evidence="1" id="KW-1015">Disulfide bond</keyword>
<proteinExistence type="evidence at transcript level"/>
<dbReference type="Pfam" id="PF00089">
    <property type="entry name" value="Trypsin"/>
    <property type="match status" value="1"/>
</dbReference>
<dbReference type="InterPro" id="IPR051487">
    <property type="entry name" value="Ser/Thr_Proteases_Immune/Dev"/>
</dbReference>
<sequence>MKLILVLSTVLAFALAFSDEVPYGIENRISGGVETKPHQIPYQVGMQMTKIRDGREIYTWCGGSLIADNFVLTAAHCLYEAEAAVIFLGAHNRRSLSEPGRILIAVDPDDWIIHEEYNPILTENDIALILLPKRVPLSKTIQTIRLPTLSENNENYVNSMAIISGWGRTGDSPDGAASDVLRYVHRSIMTNEFCSNFFPMFKRTQICVDGSRAQSACAGDSGGPLVVKNLNGENTLIGLTSYGRAEGCQKSFPVSYTRVSSYLGWISSKTGIRMLP</sequence>
<dbReference type="InterPro" id="IPR009003">
    <property type="entry name" value="Peptidase_S1_PA"/>
</dbReference>
<dbReference type="GO" id="GO:0004252">
    <property type="term" value="F:serine-type endopeptidase activity"/>
    <property type="evidence" value="ECO:0007669"/>
    <property type="project" value="InterPro"/>
</dbReference>
<dbReference type="InterPro" id="IPR018114">
    <property type="entry name" value="TRYPSIN_HIS"/>
</dbReference>
<keyword evidence="3" id="KW-0720">Serine protease</keyword>
<name>A0A3G5BIH3_DOLGE</name>
<dbReference type="SUPFAM" id="SSF50494">
    <property type="entry name" value="Trypsin-like serine proteases"/>
    <property type="match status" value="1"/>
</dbReference>
<dbReference type="FunFam" id="2.40.10.10:FF:000068">
    <property type="entry name" value="transmembrane protease serine 2"/>
    <property type="match status" value="1"/>
</dbReference>
<dbReference type="InterPro" id="IPR033116">
    <property type="entry name" value="TRYPSIN_SER"/>
</dbReference>
<feature type="signal peptide" evidence="4">
    <location>
        <begin position="1"/>
        <end position="16"/>
    </location>
</feature>
<dbReference type="PROSITE" id="PS50240">
    <property type="entry name" value="TRYPSIN_DOM"/>
    <property type="match status" value="1"/>
</dbReference>
<dbReference type="GO" id="GO:0006508">
    <property type="term" value="P:proteolysis"/>
    <property type="evidence" value="ECO:0007669"/>
    <property type="project" value="UniProtKB-KW"/>
</dbReference>
<accession>A0A3G5BIH3</accession>
<keyword evidence="3" id="KW-0378">Hydrolase</keyword>
<keyword evidence="3" id="KW-0645">Protease</keyword>
<dbReference type="InterPro" id="IPR043504">
    <property type="entry name" value="Peptidase_S1_PA_chymotrypsin"/>
</dbReference>
<dbReference type="PROSITE" id="PS00134">
    <property type="entry name" value="TRYPSIN_HIS"/>
    <property type="match status" value="1"/>
</dbReference>
<protein>
    <submittedName>
        <fullName evidence="6">Venom polypeptide</fullName>
    </submittedName>
</protein>
<reference evidence="6" key="1">
    <citation type="journal article" date="2018" name="Toxins">
        <title>Buzz kill: function and proteomic composition of venom from the giant assassin fly Dolopus genitalis (Diptera: Asilidae).</title>
        <authorList>
            <person name="Walker A.A."/>
            <person name="Dobson J."/>
            <person name="Jin J."/>
            <person name="Robinson S.D."/>
            <person name="Herzig V."/>
            <person name="Vetter I."/>
            <person name="King G.F."/>
            <person name="Fry B.G."/>
        </authorList>
    </citation>
    <scope>NUCLEOTIDE SEQUENCE</scope>
    <source>
        <strain evidence="6">Dg61</strain>
        <tissue evidence="6">Venom/thoracic glands</tissue>
    </source>
</reference>
<dbReference type="SMART" id="SM00020">
    <property type="entry name" value="Tryp_SPc"/>
    <property type="match status" value="1"/>
</dbReference>
<dbReference type="InterPro" id="IPR001314">
    <property type="entry name" value="Peptidase_S1A"/>
</dbReference>
<comment type="similarity">
    <text evidence="2">Belongs to the peptidase S1 family. CLIP subfamily.</text>
</comment>
<evidence type="ECO:0000313" key="6">
    <source>
        <dbReference type="EMBL" id="AYV99582.1"/>
    </source>
</evidence>
<evidence type="ECO:0000256" key="2">
    <source>
        <dbReference type="ARBA" id="ARBA00024195"/>
    </source>
</evidence>